<evidence type="ECO:0000256" key="3">
    <source>
        <dbReference type="ARBA" id="ARBA00022833"/>
    </source>
</evidence>
<reference evidence="9" key="2">
    <citation type="submission" date="2020-09" db="EMBL/GenBank/DDBJ databases">
        <authorList>
            <person name="Sun Q."/>
            <person name="Zhou Y."/>
        </authorList>
    </citation>
    <scope>NUCLEOTIDE SEQUENCE</scope>
    <source>
        <strain evidence="9">CGMCC 1.15758</strain>
    </source>
</reference>
<evidence type="ECO:0000256" key="1">
    <source>
        <dbReference type="ARBA" id="ARBA00007957"/>
    </source>
</evidence>
<evidence type="ECO:0000256" key="4">
    <source>
        <dbReference type="ARBA" id="ARBA00023015"/>
    </source>
</evidence>
<evidence type="ECO:0000313" key="10">
    <source>
        <dbReference type="Proteomes" id="UP000636949"/>
    </source>
</evidence>
<dbReference type="AlphaFoldDB" id="A0A8J2Z2G4"/>
<dbReference type="SUPFAM" id="SSF46785">
    <property type="entry name" value="Winged helix' DNA-binding domain"/>
    <property type="match status" value="1"/>
</dbReference>
<dbReference type="PANTHER" id="PTHR33202">
    <property type="entry name" value="ZINC UPTAKE REGULATION PROTEIN"/>
    <property type="match status" value="1"/>
</dbReference>
<comment type="cofactor">
    <cofactor evidence="7">
        <name>Zn(2+)</name>
        <dbReference type="ChEBI" id="CHEBI:29105"/>
    </cofactor>
    <text evidence="7">Binds 1 zinc ion per subunit.</text>
</comment>
<evidence type="ECO:0000256" key="6">
    <source>
        <dbReference type="ARBA" id="ARBA00023163"/>
    </source>
</evidence>
<keyword evidence="6" id="KW-0804">Transcription</keyword>
<dbReference type="Proteomes" id="UP000636949">
    <property type="component" value="Unassembled WGS sequence"/>
</dbReference>
<reference evidence="9" key="1">
    <citation type="journal article" date="2014" name="Int. J. Syst. Evol. Microbiol.">
        <title>Complete genome sequence of Corynebacterium casei LMG S-19264T (=DSM 44701T), isolated from a smear-ripened cheese.</title>
        <authorList>
            <consortium name="US DOE Joint Genome Institute (JGI-PGF)"/>
            <person name="Walter F."/>
            <person name="Albersmeier A."/>
            <person name="Kalinowski J."/>
            <person name="Ruckert C."/>
        </authorList>
    </citation>
    <scope>NUCLEOTIDE SEQUENCE</scope>
    <source>
        <strain evidence="9">CGMCC 1.15758</strain>
    </source>
</reference>
<evidence type="ECO:0000256" key="2">
    <source>
        <dbReference type="ARBA" id="ARBA00022491"/>
    </source>
</evidence>
<dbReference type="InterPro" id="IPR043135">
    <property type="entry name" value="Fur_C"/>
</dbReference>
<name>A0A8J2Z2G4_9GAMM</name>
<keyword evidence="10" id="KW-1185">Reference proteome</keyword>
<comment type="similarity">
    <text evidence="1">Belongs to the Fur family.</text>
</comment>
<feature type="binding site" evidence="8">
    <location>
        <position position="143"/>
    </location>
    <ligand>
        <name>Fe cation</name>
        <dbReference type="ChEBI" id="CHEBI:24875"/>
    </ligand>
</feature>
<dbReference type="EMBL" id="BMJS01000003">
    <property type="protein sequence ID" value="GGF90688.1"/>
    <property type="molecule type" value="Genomic_DNA"/>
</dbReference>
<dbReference type="Pfam" id="PF01475">
    <property type="entry name" value="FUR"/>
    <property type="match status" value="1"/>
</dbReference>
<dbReference type="GO" id="GO:0003700">
    <property type="term" value="F:DNA-binding transcription factor activity"/>
    <property type="evidence" value="ECO:0007669"/>
    <property type="project" value="InterPro"/>
</dbReference>
<dbReference type="GO" id="GO:0008270">
    <property type="term" value="F:zinc ion binding"/>
    <property type="evidence" value="ECO:0007669"/>
    <property type="project" value="TreeGrafter"/>
</dbReference>
<dbReference type="GO" id="GO:0005829">
    <property type="term" value="C:cytosol"/>
    <property type="evidence" value="ECO:0007669"/>
    <property type="project" value="TreeGrafter"/>
</dbReference>
<keyword evidence="5" id="KW-0238">DNA-binding</keyword>
<feature type="binding site" evidence="7">
    <location>
        <position position="151"/>
    </location>
    <ligand>
        <name>Zn(2+)</name>
        <dbReference type="ChEBI" id="CHEBI:29105"/>
    </ligand>
</feature>
<feature type="binding site" evidence="7">
    <location>
        <position position="111"/>
    </location>
    <ligand>
        <name>Zn(2+)</name>
        <dbReference type="ChEBI" id="CHEBI:29105"/>
    </ligand>
</feature>
<comment type="cofactor">
    <cofactor evidence="8">
        <name>Mn(2+)</name>
        <dbReference type="ChEBI" id="CHEBI:29035"/>
    </cofactor>
    <cofactor evidence="8">
        <name>Fe(2+)</name>
        <dbReference type="ChEBI" id="CHEBI:29033"/>
    </cofactor>
    <text evidence="8">Binds 1 Mn(2+) or Fe(2+) ion per subunit.</text>
</comment>
<keyword evidence="8" id="KW-0408">Iron</keyword>
<dbReference type="InterPro" id="IPR036390">
    <property type="entry name" value="WH_DNA-bd_sf"/>
</dbReference>
<evidence type="ECO:0000256" key="5">
    <source>
        <dbReference type="ARBA" id="ARBA00023125"/>
    </source>
</evidence>
<keyword evidence="3 7" id="KW-0862">Zinc</keyword>
<gene>
    <name evidence="9" type="ORF">GCM10010995_04990</name>
</gene>
<evidence type="ECO:0000256" key="7">
    <source>
        <dbReference type="PIRSR" id="PIRSR602481-1"/>
    </source>
</evidence>
<keyword evidence="7" id="KW-0479">Metal-binding</keyword>
<feature type="binding site" evidence="7">
    <location>
        <position position="114"/>
    </location>
    <ligand>
        <name>Zn(2+)</name>
        <dbReference type="ChEBI" id="CHEBI:29105"/>
    </ligand>
</feature>
<sequence length="159" mass="18083">MSSSKNSLATIESFCLKHNIKLTRLRKEVLTLFIEQASPISAYELLDLINKAQTIEKTATEEKASKHYNIMSIYRVLDFLQQSALIHKLHTSNRYSLCCHPEKKMCQLLICTTCGQKTELHHELLDKTLEELTQKSGFQIAAHTIEITGLCRNCVSTLS</sequence>
<keyword evidence="4" id="KW-0805">Transcription regulation</keyword>
<feature type="binding site" evidence="7">
    <location>
        <position position="154"/>
    </location>
    <ligand>
        <name>Zn(2+)</name>
        <dbReference type="ChEBI" id="CHEBI:29105"/>
    </ligand>
</feature>
<dbReference type="GO" id="GO:0000976">
    <property type="term" value="F:transcription cis-regulatory region binding"/>
    <property type="evidence" value="ECO:0007669"/>
    <property type="project" value="TreeGrafter"/>
</dbReference>
<accession>A0A8J2Z2G4</accession>
<comment type="caution">
    <text evidence="9">The sequence shown here is derived from an EMBL/GenBank/DDBJ whole genome shotgun (WGS) entry which is preliminary data.</text>
</comment>
<dbReference type="InterPro" id="IPR002481">
    <property type="entry name" value="FUR"/>
</dbReference>
<dbReference type="InterPro" id="IPR036388">
    <property type="entry name" value="WH-like_DNA-bd_sf"/>
</dbReference>
<dbReference type="GO" id="GO:1900376">
    <property type="term" value="P:regulation of secondary metabolite biosynthetic process"/>
    <property type="evidence" value="ECO:0007669"/>
    <property type="project" value="TreeGrafter"/>
</dbReference>
<proteinExistence type="inferred from homology"/>
<dbReference type="Gene3D" id="3.30.1490.190">
    <property type="match status" value="1"/>
</dbReference>
<organism evidence="9 10">
    <name type="scientific">Cysteiniphilum litorale</name>
    <dbReference type="NCBI Taxonomy" id="2056700"/>
    <lineage>
        <taxon>Bacteria</taxon>
        <taxon>Pseudomonadati</taxon>
        <taxon>Pseudomonadota</taxon>
        <taxon>Gammaproteobacteria</taxon>
        <taxon>Thiotrichales</taxon>
        <taxon>Fastidiosibacteraceae</taxon>
        <taxon>Cysteiniphilum</taxon>
    </lineage>
</organism>
<dbReference type="Gene3D" id="1.10.10.10">
    <property type="entry name" value="Winged helix-like DNA-binding domain superfamily/Winged helix DNA-binding domain"/>
    <property type="match status" value="1"/>
</dbReference>
<keyword evidence="2" id="KW-0678">Repressor</keyword>
<dbReference type="RefSeq" id="WP_117001594.1">
    <property type="nucleotide sequence ID" value="NZ_BMJS01000003.1"/>
</dbReference>
<evidence type="ECO:0000313" key="9">
    <source>
        <dbReference type="EMBL" id="GGF90688.1"/>
    </source>
</evidence>
<evidence type="ECO:0000256" key="8">
    <source>
        <dbReference type="PIRSR" id="PIRSR602481-2"/>
    </source>
</evidence>
<protein>
    <submittedName>
        <fullName evidence="9">Transcriptional regulator Zur</fullName>
    </submittedName>
</protein>
<dbReference type="GO" id="GO:0045892">
    <property type="term" value="P:negative regulation of DNA-templated transcription"/>
    <property type="evidence" value="ECO:0007669"/>
    <property type="project" value="TreeGrafter"/>
</dbReference>
<dbReference type="PANTHER" id="PTHR33202:SF6">
    <property type="entry name" value="ZINC UPTAKE REGULATION PROTEIN"/>
    <property type="match status" value="1"/>
</dbReference>
<dbReference type="OrthoDB" id="9801127at2"/>